<dbReference type="Proteomes" id="UP000262073">
    <property type="component" value="Chromosome"/>
</dbReference>
<dbReference type="PANTHER" id="PTHR38684:SF1">
    <property type="entry name" value="PROTEIN AMPE"/>
    <property type="match status" value="1"/>
</dbReference>
<dbReference type="GO" id="GO:0046677">
    <property type="term" value="P:response to antibiotic"/>
    <property type="evidence" value="ECO:0007669"/>
    <property type="project" value="TreeGrafter"/>
</dbReference>
<feature type="transmembrane region" description="Helical" evidence="2">
    <location>
        <begin position="124"/>
        <end position="142"/>
    </location>
</feature>
<evidence type="ECO:0000256" key="2">
    <source>
        <dbReference type="SAM" id="Phobius"/>
    </source>
</evidence>
<proteinExistence type="predicted"/>
<keyword evidence="2" id="KW-0812">Transmembrane</keyword>
<evidence type="ECO:0000313" key="3">
    <source>
        <dbReference type="EMBL" id="AXR07472.1"/>
    </source>
</evidence>
<keyword evidence="4" id="KW-1185">Reference proteome</keyword>
<feature type="region of interest" description="Disordered" evidence="1">
    <location>
        <begin position="72"/>
        <end position="91"/>
    </location>
</feature>
<evidence type="ECO:0000313" key="4">
    <source>
        <dbReference type="Proteomes" id="UP000262073"/>
    </source>
</evidence>
<dbReference type="Pfam" id="PF17113">
    <property type="entry name" value="AmpE"/>
    <property type="match status" value="1"/>
</dbReference>
<dbReference type="RefSeq" id="WP_108567562.1">
    <property type="nucleotide sequence ID" value="NZ_CP031769.1"/>
</dbReference>
<dbReference type="AlphaFoldDB" id="A0A346NPL5"/>
<feature type="transmembrane region" description="Helical" evidence="2">
    <location>
        <begin position="102"/>
        <end position="118"/>
    </location>
</feature>
<organism evidence="3 4">
    <name type="scientific">Salinimonas sediminis</name>
    <dbReference type="NCBI Taxonomy" id="2303538"/>
    <lineage>
        <taxon>Bacteria</taxon>
        <taxon>Pseudomonadati</taxon>
        <taxon>Pseudomonadota</taxon>
        <taxon>Gammaproteobacteria</taxon>
        <taxon>Alteromonadales</taxon>
        <taxon>Alteromonadaceae</taxon>
        <taxon>Alteromonas/Salinimonas group</taxon>
        <taxon>Salinimonas</taxon>
    </lineage>
</organism>
<dbReference type="InterPro" id="IPR052966">
    <property type="entry name" value="Beta-lactamase_Reg"/>
</dbReference>
<dbReference type="KEGG" id="salm:D0Y50_14605"/>
<dbReference type="EMBL" id="CP031769">
    <property type="protein sequence ID" value="AXR07472.1"/>
    <property type="molecule type" value="Genomic_DNA"/>
</dbReference>
<protein>
    <submittedName>
        <fullName evidence="3">Regulatory signaling modulator protein AmpE</fullName>
    </submittedName>
</protein>
<reference evidence="3 4" key="1">
    <citation type="submission" date="2018-08" db="EMBL/GenBank/DDBJ databases">
        <title>Salinimonas sediminis sp. nov., a piezophilic bacterium isolated from a deep-sea sediment sample from the New Britain Trench.</title>
        <authorList>
            <person name="Cao J."/>
        </authorList>
    </citation>
    <scope>NUCLEOTIDE SEQUENCE [LARGE SCALE GENOMIC DNA]</scope>
    <source>
        <strain evidence="3 4">N102</strain>
    </source>
</reference>
<dbReference type="PANTHER" id="PTHR38684">
    <property type="entry name" value="PROTEIN AMPE"/>
    <property type="match status" value="1"/>
</dbReference>
<evidence type="ECO:0000256" key="1">
    <source>
        <dbReference type="SAM" id="MobiDB-lite"/>
    </source>
</evidence>
<keyword evidence="2" id="KW-0472">Membrane</keyword>
<dbReference type="OrthoDB" id="9811967at2"/>
<keyword evidence="2" id="KW-1133">Transmembrane helix</keyword>
<dbReference type="GO" id="GO:0005886">
    <property type="term" value="C:plasma membrane"/>
    <property type="evidence" value="ECO:0007669"/>
    <property type="project" value="TreeGrafter"/>
</dbReference>
<accession>A0A346NPL5</accession>
<dbReference type="InterPro" id="IPR031347">
    <property type="entry name" value="AmpE"/>
</dbReference>
<name>A0A346NPL5_9ALTE</name>
<gene>
    <name evidence="3" type="primary">ampE</name>
    <name evidence="3" type="ORF">D0Y50_14605</name>
</gene>
<sequence>MMLISLLIALCIDRYYRRGKKGYLDYYLGAFNRYLIGKQLVQGKQQGHCKPADGDSLAAPDAVNPATTPQVMTEATQPANGPSAKVHTQPHQHSQAGYRSQLIVLLAPALLIGGTLLIADTVLFTFVVQTLVLTLALGMAGFRHTFRCFKDACKRGDTQAAYLYVSMLTQRQPAGESPDTCMAKAVLWLSYRYYATIIIIFAALGVPGVLIYCTARMLAGDDCHQQPVSLASRCLHIVDFIPVRITTLGFLLVGHFSRAAGAWLKGVGQISLSAQAYLIAVGQRAEELEQHKNTLCTDGAVQLAKRNMGLLVVASAVLTLTGVLI</sequence>
<feature type="transmembrane region" description="Helical" evidence="2">
    <location>
        <begin position="193"/>
        <end position="212"/>
    </location>
</feature>